<dbReference type="CDD" id="cd07431">
    <property type="entry name" value="PHP_PolIIIA"/>
    <property type="match status" value="1"/>
</dbReference>
<dbReference type="SUPFAM" id="SSF89550">
    <property type="entry name" value="PHP domain-like"/>
    <property type="match status" value="1"/>
</dbReference>
<dbReference type="GO" id="GO:0006260">
    <property type="term" value="P:DNA replication"/>
    <property type="evidence" value="ECO:0007669"/>
    <property type="project" value="InterPro"/>
</dbReference>
<sequence>VRYSPLVICKSHYSFLKGVHSVPDIVTFASDHGLRQLCLADENGLYGAVEFATACGEANITPLIGAEMTDGERSVTVIARNRDGYAQLSEIITRFQLHESPLMEIVVPGGDDLLHFCADPVLLQRCVRRKETGSLYTMPIISGGSRCGSLLTLASRRPNLVSSLSAVPVIELNLFSDEDIPLYKVLRAISRNCTVESLPAEETIPEAPSATLFGQLMEEPILPFQTVLSSGDVARLCTFRFDFATLHLPRYIHRGT</sequence>
<dbReference type="PANTHER" id="PTHR32294">
    <property type="entry name" value="DNA POLYMERASE III SUBUNIT ALPHA"/>
    <property type="match status" value="1"/>
</dbReference>
<feature type="non-terminal residue" evidence="2">
    <location>
        <position position="1"/>
    </location>
</feature>
<name>A0A381SS68_9ZZZZ</name>
<dbReference type="GO" id="GO:0008408">
    <property type="term" value="F:3'-5' exonuclease activity"/>
    <property type="evidence" value="ECO:0007669"/>
    <property type="project" value="InterPro"/>
</dbReference>
<evidence type="ECO:0000259" key="1">
    <source>
        <dbReference type="SMART" id="SM00481"/>
    </source>
</evidence>
<accession>A0A381SS68</accession>
<feature type="domain" description="Polymerase/histidinol phosphatase N-terminal" evidence="1">
    <location>
        <begin position="9"/>
        <end position="72"/>
    </location>
</feature>
<dbReference type="EMBL" id="UINC01003315">
    <property type="protein sequence ID" value="SVA05227.1"/>
    <property type="molecule type" value="Genomic_DNA"/>
</dbReference>
<reference evidence="2" key="1">
    <citation type="submission" date="2018-05" db="EMBL/GenBank/DDBJ databases">
        <authorList>
            <person name="Lanie J.A."/>
            <person name="Ng W.-L."/>
            <person name="Kazmierczak K.M."/>
            <person name="Andrzejewski T.M."/>
            <person name="Davidsen T.M."/>
            <person name="Wayne K.J."/>
            <person name="Tettelin H."/>
            <person name="Glass J.I."/>
            <person name="Rusch D."/>
            <person name="Podicherti R."/>
            <person name="Tsui H.-C.T."/>
            <person name="Winkler M.E."/>
        </authorList>
    </citation>
    <scope>NUCLEOTIDE SEQUENCE</scope>
</reference>
<gene>
    <name evidence="2" type="ORF">METZ01_LOCUS58081</name>
</gene>
<evidence type="ECO:0000313" key="2">
    <source>
        <dbReference type="EMBL" id="SVA05227.1"/>
    </source>
</evidence>
<dbReference type="InterPro" id="IPR004805">
    <property type="entry name" value="DnaE2/DnaE/PolC"/>
</dbReference>
<protein>
    <recommendedName>
        <fullName evidence="1">Polymerase/histidinol phosphatase N-terminal domain-containing protein</fullName>
    </recommendedName>
</protein>
<dbReference type="Gene3D" id="3.20.20.140">
    <property type="entry name" value="Metal-dependent hydrolases"/>
    <property type="match status" value="1"/>
</dbReference>
<proteinExistence type="predicted"/>
<dbReference type="InterPro" id="IPR003141">
    <property type="entry name" value="Pol/His_phosphatase_N"/>
</dbReference>
<dbReference type="AlphaFoldDB" id="A0A381SS68"/>
<dbReference type="InterPro" id="IPR004013">
    <property type="entry name" value="PHP_dom"/>
</dbReference>
<dbReference type="SMART" id="SM00481">
    <property type="entry name" value="POLIIIAc"/>
    <property type="match status" value="1"/>
</dbReference>
<dbReference type="InterPro" id="IPR016195">
    <property type="entry name" value="Pol/histidinol_Pase-like"/>
</dbReference>
<dbReference type="Pfam" id="PF02811">
    <property type="entry name" value="PHP"/>
    <property type="match status" value="1"/>
</dbReference>
<organism evidence="2">
    <name type="scientific">marine metagenome</name>
    <dbReference type="NCBI Taxonomy" id="408172"/>
    <lineage>
        <taxon>unclassified sequences</taxon>
        <taxon>metagenomes</taxon>
        <taxon>ecological metagenomes</taxon>
    </lineage>
</organism>